<accession>A0A512D9M4</accession>
<sequence length="252" mass="27019">MPLALTALSVTLGRMLRTPTNAARRRVAAHACPCCRRLWALSGSRIPSGSWVIACKFCGWHAIRGGPRRPAPGTGGASSRADAGTDWSHRVLFHAGDDHLMGAVEDYLVAGWEAGGVGLVIATPQHRTALRDRLAAHGVLDSLGQGRYVELDAAATLEQFMGDDGVPDPERFATTVGSLVRDHAADRTLRGFGEMVDLLWAGGNAVGALELERLWSGLQDEVPFALLCAYAESHVDEDDRVEIARVHDHVTA</sequence>
<dbReference type="Proteomes" id="UP000321181">
    <property type="component" value="Unassembled WGS sequence"/>
</dbReference>
<reference evidence="2 3" key="1">
    <citation type="submission" date="2019-07" db="EMBL/GenBank/DDBJ databases">
        <title>Whole genome shotgun sequence of Cellulomonas aerilata NBRC 106308.</title>
        <authorList>
            <person name="Hosoyama A."/>
            <person name="Uohara A."/>
            <person name="Ohji S."/>
            <person name="Ichikawa N."/>
        </authorList>
    </citation>
    <scope>NUCLEOTIDE SEQUENCE [LARGE SCALE GENOMIC DNA]</scope>
    <source>
        <strain evidence="2 3">NBRC 106308</strain>
    </source>
</reference>
<dbReference type="OrthoDB" id="3867457at2"/>
<gene>
    <name evidence="2" type="ORF">CAE01nite_08760</name>
</gene>
<evidence type="ECO:0000313" key="3">
    <source>
        <dbReference type="Proteomes" id="UP000321181"/>
    </source>
</evidence>
<dbReference type="EMBL" id="BJYY01000002">
    <property type="protein sequence ID" value="GEO33151.1"/>
    <property type="molecule type" value="Genomic_DNA"/>
</dbReference>
<organism evidence="2 3">
    <name type="scientific">Cellulomonas aerilata</name>
    <dbReference type="NCBI Taxonomy" id="515326"/>
    <lineage>
        <taxon>Bacteria</taxon>
        <taxon>Bacillati</taxon>
        <taxon>Actinomycetota</taxon>
        <taxon>Actinomycetes</taxon>
        <taxon>Micrococcales</taxon>
        <taxon>Cellulomonadaceae</taxon>
        <taxon>Cellulomonas</taxon>
    </lineage>
</organism>
<dbReference type="AlphaFoldDB" id="A0A512D9M4"/>
<proteinExistence type="predicted"/>
<keyword evidence="3" id="KW-1185">Reference proteome</keyword>
<feature type="domain" description="MEDS" evidence="1">
    <location>
        <begin position="89"/>
        <end position="247"/>
    </location>
</feature>
<protein>
    <recommendedName>
        <fullName evidence="1">MEDS domain-containing protein</fullName>
    </recommendedName>
</protein>
<name>A0A512D9M4_9CELL</name>
<dbReference type="Pfam" id="PF14417">
    <property type="entry name" value="MEDS"/>
    <property type="match status" value="1"/>
</dbReference>
<comment type="caution">
    <text evidence="2">The sequence shown here is derived from an EMBL/GenBank/DDBJ whole genome shotgun (WGS) entry which is preliminary data.</text>
</comment>
<evidence type="ECO:0000313" key="2">
    <source>
        <dbReference type="EMBL" id="GEO33151.1"/>
    </source>
</evidence>
<dbReference type="InterPro" id="IPR025847">
    <property type="entry name" value="MEDS_domain"/>
</dbReference>
<evidence type="ECO:0000259" key="1">
    <source>
        <dbReference type="Pfam" id="PF14417"/>
    </source>
</evidence>